<evidence type="ECO:0000256" key="1">
    <source>
        <dbReference type="ARBA" id="ARBA00022723"/>
    </source>
</evidence>
<name>A0A6N2C7D4_SOLCI</name>
<organism evidence="7">
    <name type="scientific">Solanum chilense</name>
    <name type="common">Tomato</name>
    <name type="synonym">Lycopersicon chilense</name>
    <dbReference type="NCBI Taxonomy" id="4083"/>
    <lineage>
        <taxon>Eukaryota</taxon>
        <taxon>Viridiplantae</taxon>
        <taxon>Streptophyta</taxon>
        <taxon>Embryophyta</taxon>
        <taxon>Tracheophyta</taxon>
        <taxon>Spermatophyta</taxon>
        <taxon>Magnoliopsida</taxon>
        <taxon>eudicotyledons</taxon>
        <taxon>Gunneridae</taxon>
        <taxon>Pentapetalae</taxon>
        <taxon>asterids</taxon>
        <taxon>lamiids</taxon>
        <taxon>Solanales</taxon>
        <taxon>Solanaceae</taxon>
        <taxon>Solanoideae</taxon>
        <taxon>Solaneae</taxon>
        <taxon>Solanum</taxon>
        <taxon>Solanum subgen. Lycopersicon</taxon>
    </lineage>
</organism>
<evidence type="ECO:0000256" key="4">
    <source>
        <dbReference type="ARBA" id="ARBA00022833"/>
    </source>
</evidence>
<evidence type="ECO:0000256" key="3">
    <source>
        <dbReference type="ARBA" id="ARBA00022771"/>
    </source>
</evidence>
<dbReference type="InterPro" id="IPR046349">
    <property type="entry name" value="C1-like_sf"/>
</dbReference>
<dbReference type="SUPFAM" id="SSF57903">
    <property type="entry name" value="FYVE/PHD zinc finger"/>
    <property type="match status" value="1"/>
</dbReference>
<comment type="caution">
    <text evidence="7">The sequence shown here is derived from an EMBL/GenBank/DDBJ whole genome shotgun (WGS) entry which is preliminary data.</text>
</comment>
<feature type="domain" description="DC1" evidence="6">
    <location>
        <begin position="74"/>
        <end position="121"/>
    </location>
</feature>
<feature type="compositionally biased region" description="Low complexity" evidence="5">
    <location>
        <begin position="200"/>
        <end position="221"/>
    </location>
</feature>
<accession>A0A6N2C7D4</accession>
<evidence type="ECO:0000256" key="2">
    <source>
        <dbReference type="ARBA" id="ARBA00022737"/>
    </source>
</evidence>
<dbReference type="PANTHER" id="PTHR46288:SF61">
    <property type="entry name" value="DC1 DOMAIN-CONTAINING PROTEIN"/>
    <property type="match status" value="1"/>
</dbReference>
<evidence type="ECO:0000259" key="6">
    <source>
        <dbReference type="Pfam" id="PF03107"/>
    </source>
</evidence>
<dbReference type="PANTHER" id="PTHR46288">
    <property type="entry name" value="PHORBOL-ESTER/DAG-TYPE DOMAIN-CONTAINING PROTEIN"/>
    <property type="match status" value="1"/>
</dbReference>
<dbReference type="Pfam" id="PF03107">
    <property type="entry name" value="C1_2"/>
    <property type="match status" value="3"/>
</dbReference>
<feature type="domain" description="DC1" evidence="6">
    <location>
        <begin position="18"/>
        <end position="63"/>
    </location>
</feature>
<dbReference type="GO" id="GO:0008270">
    <property type="term" value="F:zinc ion binding"/>
    <property type="evidence" value="ECO:0007669"/>
    <property type="project" value="UniProtKB-KW"/>
</dbReference>
<feature type="domain" description="DC1" evidence="6">
    <location>
        <begin position="131"/>
        <end position="181"/>
    </location>
</feature>
<keyword evidence="4" id="KW-0862">Zinc</keyword>
<dbReference type="InterPro" id="IPR011011">
    <property type="entry name" value="Znf_FYVE_PHD"/>
</dbReference>
<evidence type="ECO:0000256" key="5">
    <source>
        <dbReference type="SAM" id="MobiDB-lite"/>
    </source>
</evidence>
<keyword evidence="1" id="KW-0479">Metal-binding</keyword>
<dbReference type="EMBL" id="RXGB01000635">
    <property type="protein sequence ID" value="TMX02546.1"/>
    <property type="molecule type" value="Genomic_DNA"/>
</dbReference>
<gene>
    <name evidence="7" type="ORF">EJD97_021160</name>
</gene>
<keyword evidence="3" id="KW-0863">Zinc-finger</keyword>
<dbReference type="SUPFAM" id="SSF57889">
    <property type="entry name" value="Cysteine-rich domain"/>
    <property type="match status" value="1"/>
</dbReference>
<sequence length="262" mass="29276">MGRQNKSSNASCEGKQHFSHPHILKPIVNRPETLTCNACEQPNNNKPNFHGCNSCQYFLHDNCFDAPRFLNHASHPSHPLTLHQIPSYSSRTYTCKACNSAGNAFCFSCAACEFDIHLQCASCPSSILVDKHPHQLGLHFGSPYEDKNLEYVCDICNEIMNKNDWLYYCAGCDFGSHLRCAITSPEVGVFPKQHRPNPNPNQNPYSNLNPNPNANSNSSWNSHANSVVEMINSVNDDHDRFMAAQIGAQIEARGRRAILDTI</sequence>
<dbReference type="AlphaFoldDB" id="A0A6N2C7D4"/>
<keyword evidence="2" id="KW-0677">Repeat</keyword>
<protein>
    <recommendedName>
        <fullName evidence="6">DC1 domain-containing protein</fullName>
    </recommendedName>
</protein>
<dbReference type="InterPro" id="IPR004146">
    <property type="entry name" value="DC1"/>
</dbReference>
<evidence type="ECO:0000313" key="7">
    <source>
        <dbReference type="EMBL" id="TMX02546.1"/>
    </source>
</evidence>
<proteinExistence type="predicted"/>
<reference evidence="7" key="1">
    <citation type="submission" date="2019-05" db="EMBL/GenBank/DDBJ databases">
        <title>The de novo reference genome and transcriptome assemblies of the wild tomato species Solanum chilense.</title>
        <authorList>
            <person name="Stam R."/>
            <person name="Nosenko T."/>
            <person name="Hoerger A.C."/>
            <person name="Stephan W."/>
            <person name="Seidel M.A."/>
            <person name="Kuhn J.M.M."/>
            <person name="Haberer G."/>
            <person name="Tellier A."/>
        </authorList>
    </citation>
    <scope>NUCLEOTIDE SEQUENCE</scope>
    <source>
        <tissue evidence="7">Mature leaves</tissue>
    </source>
</reference>
<feature type="region of interest" description="Disordered" evidence="5">
    <location>
        <begin position="191"/>
        <end position="221"/>
    </location>
</feature>